<accession>A0ABD3HPR0</accession>
<sequence length="780" mass="91138">MQELKAKQFEAELVLGQVADGGFFLADYGENNWCYSTLACKQSITLLSSGKMGAGYGVWIKTPTERGPVGIVNLYIPHEIERRRQVWEWLQQLTSSGRWIILGDMNMVEFAEDTNGSIAILHGPEERQWKRFCQERDVIDVYLTAAIREGPWYTRFQVKEDDVEMSRLDRMYLTDSGDWIDNIAKINHHTSSCVSDHFPVKVLLKLKEKAEEQRRWNTYFKASSDDLSGVETKQQVEEAWAAHPPSVEDPRIRWDLAWARVMRVLHDQRKKARNATPNKEELLKELEKWRTTLEADNSRENRAGFLLTREAIRALERDNGSVTEDPDEIIHEVGEFYTRLFQEEEEQEDAPQRRAAALGKVTARAPPELNRILKSAPDLQEAAWLLLELDHNTKAVNRRKPRSANKILLIEEGGRITKSRTLAHMIQGWRKAQPHLNITEPGAPRPHGLKINTILDIGMKISKTPAREWTWARRWLKKYRIDTGEDITETHLSLMAGADRNELAPCNGSVGPVRMAVHFLNEWFRSPNASLADVASLELWEWKPGEKLISWERSNQEWRTLLVSQYKRHSYLNRKWSITWAADEWGKLWKALWKALLFPREKLWLWQILQWGLFTGAKARQIGEDTRVCKRCNREEESIPHLFISCRRTRWCWLEIENLLSRVRNFKNTGGTIPQLLLNNLEQTPVKIVWSIAFVTHTRRTWKERCKSTYKQRESTAPVLTILQETGFQLTEIKSRWRADRTTEKIEDARNILSDIIECHRLEQLTRHQRWPQAERALEK</sequence>
<name>A0ABD3HPR0_9MARC</name>
<dbReference type="EMBL" id="JBJQOH010000003">
    <property type="protein sequence ID" value="KAL3692811.1"/>
    <property type="molecule type" value="Genomic_DNA"/>
</dbReference>
<gene>
    <name evidence="1" type="ORF">R1sor_006462</name>
</gene>
<comment type="caution">
    <text evidence="1">The sequence shown here is derived from an EMBL/GenBank/DDBJ whole genome shotgun (WGS) entry which is preliminary data.</text>
</comment>
<evidence type="ECO:0000313" key="1">
    <source>
        <dbReference type="EMBL" id="KAL3692811.1"/>
    </source>
</evidence>
<keyword evidence="2" id="KW-1185">Reference proteome</keyword>
<dbReference type="SUPFAM" id="SSF56219">
    <property type="entry name" value="DNase I-like"/>
    <property type="match status" value="1"/>
</dbReference>
<proteinExistence type="predicted"/>
<dbReference type="AlphaFoldDB" id="A0ABD3HPR0"/>
<dbReference type="Proteomes" id="UP001633002">
    <property type="component" value="Unassembled WGS sequence"/>
</dbReference>
<dbReference type="Gene3D" id="3.60.10.10">
    <property type="entry name" value="Endonuclease/exonuclease/phosphatase"/>
    <property type="match status" value="1"/>
</dbReference>
<evidence type="ECO:0008006" key="3">
    <source>
        <dbReference type="Google" id="ProtNLM"/>
    </source>
</evidence>
<dbReference type="InterPro" id="IPR036691">
    <property type="entry name" value="Endo/exonu/phosph_ase_sf"/>
</dbReference>
<reference evidence="1 2" key="1">
    <citation type="submission" date="2024-09" db="EMBL/GenBank/DDBJ databases">
        <title>Chromosome-scale assembly of Riccia sorocarpa.</title>
        <authorList>
            <person name="Paukszto L."/>
        </authorList>
    </citation>
    <scope>NUCLEOTIDE SEQUENCE [LARGE SCALE GENOMIC DNA]</scope>
    <source>
        <strain evidence="1">LP-2024</strain>
        <tissue evidence="1">Aerial parts of the thallus</tissue>
    </source>
</reference>
<organism evidence="1 2">
    <name type="scientific">Riccia sorocarpa</name>
    <dbReference type="NCBI Taxonomy" id="122646"/>
    <lineage>
        <taxon>Eukaryota</taxon>
        <taxon>Viridiplantae</taxon>
        <taxon>Streptophyta</taxon>
        <taxon>Embryophyta</taxon>
        <taxon>Marchantiophyta</taxon>
        <taxon>Marchantiopsida</taxon>
        <taxon>Marchantiidae</taxon>
        <taxon>Marchantiales</taxon>
        <taxon>Ricciaceae</taxon>
        <taxon>Riccia</taxon>
    </lineage>
</organism>
<protein>
    <recommendedName>
        <fullName evidence="3">Reverse transcriptase zinc-binding domain-containing protein</fullName>
    </recommendedName>
</protein>
<evidence type="ECO:0000313" key="2">
    <source>
        <dbReference type="Proteomes" id="UP001633002"/>
    </source>
</evidence>